<reference evidence="2" key="1">
    <citation type="submission" date="2023-07" db="EMBL/GenBank/DDBJ databases">
        <title>Genome content predicts the carbon catabolic preferences of heterotrophic bacteria.</title>
        <authorList>
            <person name="Gralka M."/>
        </authorList>
    </citation>
    <scope>NUCLEOTIDE SEQUENCE</scope>
    <source>
        <strain evidence="2">I2M16</strain>
    </source>
</reference>
<proteinExistence type="predicted"/>
<dbReference type="RefSeq" id="WP_075179019.1">
    <property type="nucleotide sequence ID" value="NZ_CAXPFL010000037.1"/>
</dbReference>
<evidence type="ECO:0000259" key="1">
    <source>
        <dbReference type="Pfam" id="PF06904"/>
    </source>
</evidence>
<dbReference type="AlphaFoldDB" id="A0AAW7XFU9"/>
<dbReference type="InterPro" id="IPR009683">
    <property type="entry name" value="Extensin-like_C"/>
</dbReference>
<evidence type="ECO:0000313" key="2">
    <source>
        <dbReference type="EMBL" id="MDO6452149.1"/>
    </source>
</evidence>
<dbReference type="Pfam" id="PF06904">
    <property type="entry name" value="Extensin-like_C"/>
    <property type="match status" value="1"/>
</dbReference>
<comment type="caution">
    <text evidence="2">The sequence shown here is derived from an EMBL/GenBank/DDBJ whole genome shotgun (WGS) entry which is preliminary data.</text>
</comment>
<organism evidence="2 3">
    <name type="scientific">Neptunomonas phycophila</name>
    <dbReference type="NCBI Taxonomy" id="1572645"/>
    <lineage>
        <taxon>Bacteria</taxon>
        <taxon>Pseudomonadati</taxon>
        <taxon>Pseudomonadota</taxon>
        <taxon>Gammaproteobacteria</taxon>
        <taxon>Oceanospirillales</taxon>
        <taxon>Oceanospirillaceae</taxon>
        <taxon>Neptunomonas</taxon>
    </lineage>
</organism>
<accession>A0AAW7XFU9</accession>
<name>A0AAW7XFU9_9GAMM</name>
<dbReference type="EMBL" id="JAUOPG010000001">
    <property type="protein sequence ID" value="MDO6452149.1"/>
    <property type="molecule type" value="Genomic_DNA"/>
</dbReference>
<sequence length="243" mass="27342">MKQRISIILLFTCLAGAYFFYDPYIANFYKRYETDLPWTRLDLSKPIGLSTRMKLVALRDDLNQCETLLKEAGIHYQRLPSRGGAECLANDLIKTLPSEPLVSKLTPPNVAPACSVVAAYVVWEQQIVQTAALEFFQQPVTGIEHYGSYNCRRMYGQASGRWSQHATGNAIDIAGFILKNGERISIKRDWKNAGQKSNFLKAIRDGACDVYATVLSPEYNAAHADHFHFDQAQRGKTGWGVCR</sequence>
<evidence type="ECO:0000313" key="3">
    <source>
        <dbReference type="Proteomes" id="UP001169862"/>
    </source>
</evidence>
<feature type="domain" description="Extensin-like C-terminal" evidence="1">
    <location>
        <begin position="64"/>
        <end position="243"/>
    </location>
</feature>
<protein>
    <submittedName>
        <fullName evidence="2">Extensin family protein</fullName>
    </submittedName>
</protein>
<dbReference type="Proteomes" id="UP001169862">
    <property type="component" value="Unassembled WGS sequence"/>
</dbReference>
<gene>
    <name evidence="2" type="ORF">Q4490_01100</name>
</gene>